<organism evidence="2 3">
    <name type="scientific">Nisaea acidiphila</name>
    <dbReference type="NCBI Taxonomy" id="1862145"/>
    <lineage>
        <taxon>Bacteria</taxon>
        <taxon>Pseudomonadati</taxon>
        <taxon>Pseudomonadota</taxon>
        <taxon>Alphaproteobacteria</taxon>
        <taxon>Rhodospirillales</taxon>
        <taxon>Thalassobaculaceae</taxon>
        <taxon>Nisaea</taxon>
    </lineage>
</organism>
<feature type="transmembrane region" description="Helical" evidence="1">
    <location>
        <begin position="47"/>
        <end position="67"/>
    </location>
</feature>
<dbReference type="RefSeq" id="WP_257766698.1">
    <property type="nucleotide sequence ID" value="NZ_CP102480.1"/>
</dbReference>
<protein>
    <submittedName>
        <fullName evidence="2">Uncharacterized protein</fullName>
    </submittedName>
</protein>
<gene>
    <name evidence="2" type="ORF">NUH88_12265</name>
</gene>
<dbReference type="KEGG" id="naci:NUH88_12265"/>
<keyword evidence="1" id="KW-0472">Membrane</keyword>
<evidence type="ECO:0000256" key="1">
    <source>
        <dbReference type="SAM" id="Phobius"/>
    </source>
</evidence>
<dbReference type="Proteomes" id="UP001060336">
    <property type="component" value="Chromosome"/>
</dbReference>
<keyword evidence="1" id="KW-1133">Transmembrane helix</keyword>
<reference evidence="2" key="1">
    <citation type="submission" date="2022-08" db="EMBL/GenBank/DDBJ databases">
        <title>Nisaea acidiphila sp. nov., isolated from a marine algal debris and emended description of the genus Nisaea Urios et al. 2008.</title>
        <authorList>
            <person name="Kwon K."/>
        </authorList>
    </citation>
    <scope>NUCLEOTIDE SEQUENCE</scope>
    <source>
        <strain evidence="2">MEBiC11861</strain>
    </source>
</reference>
<dbReference type="EMBL" id="CP102480">
    <property type="protein sequence ID" value="UUX48190.1"/>
    <property type="molecule type" value="Genomic_DNA"/>
</dbReference>
<evidence type="ECO:0000313" key="2">
    <source>
        <dbReference type="EMBL" id="UUX48190.1"/>
    </source>
</evidence>
<evidence type="ECO:0000313" key="3">
    <source>
        <dbReference type="Proteomes" id="UP001060336"/>
    </source>
</evidence>
<dbReference type="AlphaFoldDB" id="A0A9J7AM09"/>
<feature type="transmembrane region" description="Helical" evidence="1">
    <location>
        <begin position="12"/>
        <end position="35"/>
    </location>
</feature>
<name>A0A9J7AM09_9PROT</name>
<accession>A0A9J7AM09</accession>
<sequence>MKRRYFTRRRHAIKANLLWIRTTSWIAAPCLAMWLGYKVVSQGTLDMTAFAIIAVLAAIYLVSVLRVRGLSGEWTFF</sequence>
<proteinExistence type="predicted"/>
<keyword evidence="1" id="KW-0812">Transmembrane</keyword>
<keyword evidence="3" id="KW-1185">Reference proteome</keyword>